<protein>
    <submittedName>
        <fullName evidence="1">Uncharacterized protein</fullName>
    </submittedName>
</protein>
<evidence type="ECO:0000313" key="1">
    <source>
        <dbReference type="EMBL" id="KAK3697335.1"/>
    </source>
</evidence>
<dbReference type="AlphaFoldDB" id="A0AAE0XMQ0"/>
<dbReference type="EMBL" id="JAWDGP010008013">
    <property type="protein sequence ID" value="KAK3697335.1"/>
    <property type="molecule type" value="Genomic_DNA"/>
</dbReference>
<proteinExistence type="predicted"/>
<sequence length="84" mass="9571">MPRCNHDIQPYLQIFTPGQQSYFWSIKADSTIMFFVNRTDHKPYLRHLLSPAIDRCPAAPRPRGLAVVKRSSGANPCPNACLWT</sequence>
<organism evidence="1 2">
    <name type="scientific">Elysia crispata</name>
    <name type="common">lettuce slug</name>
    <dbReference type="NCBI Taxonomy" id="231223"/>
    <lineage>
        <taxon>Eukaryota</taxon>
        <taxon>Metazoa</taxon>
        <taxon>Spiralia</taxon>
        <taxon>Lophotrochozoa</taxon>
        <taxon>Mollusca</taxon>
        <taxon>Gastropoda</taxon>
        <taxon>Heterobranchia</taxon>
        <taxon>Euthyneura</taxon>
        <taxon>Panpulmonata</taxon>
        <taxon>Sacoglossa</taxon>
        <taxon>Placobranchoidea</taxon>
        <taxon>Plakobranchidae</taxon>
        <taxon>Elysia</taxon>
    </lineage>
</organism>
<evidence type="ECO:0000313" key="2">
    <source>
        <dbReference type="Proteomes" id="UP001283361"/>
    </source>
</evidence>
<accession>A0AAE0XMQ0</accession>
<gene>
    <name evidence="1" type="ORF">RRG08_057556</name>
</gene>
<keyword evidence="2" id="KW-1185">Reference proteome</keyword>
<comment type="caution">
    <text evidence="1">The sequence shown here is derived from an EMBL/GenBank/DDBJ whole genome shotgun (WGS) entry which is preliminary data.</text>
</comment>
<dbReference type="Proteomes" id="UP001283361">
    <property type="component" value="Unassembled WGS sequence"/>
</dbReference>
<name>A0AAE0XMQ0_9GAST</name>
<reference evidence="1" key="1">
    <citation type="journal article" date="2023" name="G3 (Bethesda)">
        <title>A reference genome for the long-term kleptoplast-retaining sea slug Elysia crispata morphotype clarki.</title>
        <authorList>
            <person name="Eastman K.E."/>
            <person name="Pendleton A.L."/>
            <person name="Shaikh M.A."/>
            <person name="Suttiyut T."/>
            <person name="Ogas R."/>
            <person name="Tomko P."/>
            <person name="Gavelis G."/>
            <person name="Widhalm J.R."/>
            <person name="Wisecaver J.H."/>
        </authorList>
    </citation>
    <scope>NUCLEOTIDE SEQUENCE</scope>
    <source>
        <strain evidence="1">ECLA1</strain>
    </source>
</reference>